<dbReference type="InterPro" id="IPR014044">
    <property type="entry name" value="CAP_dom"/>
</dbReference>
<dbReference type="InterPro" id="IPR050557">
    <property type="entry name" value="RTX_toxin/Mannuronan_C5-epim"/>
</dbReference>
<dbReference type="CDD" id="cd05379">
    <property type="entry name" value="CAP_bacterial"/>
    <property type="match status" value="1"/>
</dbReference>
<feature type="domain" description="SCP" evidence="3">
    <location>
        <begin position="13"/>
        <end position="141"/>
    </location>
</feature>
<dbReference type="SUPFAM" id="SSF55797">
    <property type="entry name" value="PR-1-like"/>
    <property type="match status" value="1"/>
</dbReference>
<gene>
    <name evidence="4" type="ORF">JHX87_18190</name>
</gene>
<dbReference type="InterPro" id="IPR011049">
    <property type="entry name" value="Serralysin-like_metalloprot_C"/>
</dbReference>
<dbReference type="PROSITE" id="PS00330">
    <property type="entry name" value="HEMOLYSIN_CALCIUM"/>
    <property type="match status" value="1"/>
</dbReference>
<reference evidence="4 5" key="1">
    <citation type="submission" date="2021-01" db="EMBL/GenBank/DDBJ databases">
        <title>Biogeographic distribution of Paracoccus.</title>
        <authorList>
            <person name="Hollensteiner J."/>
            <person name="Leineberger J."/>
            <person name="Brinkhoff T."/>
            <person name="Daniel R."/>
        </authorList>
    </citation>
    <scope>NUCLEOTIDE SEQUENCE [LARGE SCALE GENOMIC DNA]</scope>
    <source>
        <strain evidence="4 5">KCTC 22803</strain>
        <plasmid evidence="4 5">p90204</plasmid>
    </source>
</reference>
<dbReference type="PRINTS" id="PR00313">
    <property type="entry name" value="CABNDNGRPT"/>
</dbReference>
<dbReference type="Gene3D" id="2.150.10.10">
    <property type="entry name" value="Serralysin-like metalloprotease, C-terminal"/>
    <property type="match status" value="2"/>
</dbReference>
<keyword evidence="2" id="KW-0964">Secreted</keyword>
<name>A0ABY7SQ35_9RHOB</name>
<evidence type="ECO:0000313" key="4">
    <source>
        <dbReference type="EMBL" id="WCR09152.1"/>
    </source>
</evidence>
<evidence type="ECO:0000259" key="3">
    <source>
        <dbReference type="Pfam" id="PF00188"/>
    </source>
</evidence>
<dbReference type="InterPro" id="IPR035940">
    <property type="entry name" value="CAP_sf"/>
</dbReference>
<keyword evidence="4" id="KW-0614">Plasmid</keyword>
<dbReference type="PANTHER" id="PTHR38340:SF1">
    <property type="entry name" value="S-LAYER PROTEIN"/>
    <property type="match status" value="1"/>
</dbReference>
<sequence length="413" mass="43169">MASATADERYFVSLINQARQDRNLSTLQIEKSLNRASDSHSAWMLDTDTFSHTGQGDSSATDRMRDAGFDFSGSWVSAENIAYVSVNNDGSYRDEIDTLHQMLMDSPGHYANITNTSVGLIGVGLKVGEFNGYTVLMATQNFAKTDGQIDLDPGAVSPVNTPGVNAAGQGRAGWLNDFDGRVFTRDGDGTGRNDDFRLNAADNLARGRGGDDWMAGRGGNDTLLGGAGDDRQLGHAGADVLGGGHGADTLLGHRGDDRLIGNAGDDLMRGGGGRDKMFGGLNDDRMFGDNGNDRMFGGRGADWLNGGNGADFVNGGPGNDTLRGGKGNDVLVGGGGADSFVFREGDGRDKINGFVAGQDRLMIDEGLLSGGMNAADIGETPRGIAVDFGNGDVLLVRGPDLDADDVIGSIFLV</sequence>
<dbReference type="InterPro" id="IPR001343">
    <property type="entry name" value="Hemolysn_Ca-bd"/>
</dbReference>
<dbReference type="RefSeq" id="WP_271886897.1">
    <property type="nucleotide sequence ID" value="NZ_CP067137.1"/>
</dbReference>
<organism evidence="4 5">
    <name type="scientific">Paracoccus fistulariae</name>
    <dbReference type="NCBI Taxonomy" id="658446"/>
    <lineage>
        <taxon>Bacteria</taxon>
        <taxon>Pseudomonadati</taxon>
        <taxon>Pseudomonadota</taxon>
        <taxon>Alphaproteobacteria</taxon>
        <taxon>Rhodobacterales</taxon>
        <taxon>Paracoccaceae</taxon>
        <taxon>Paracoccus</taxon>
    </lineage>
</organism>
<comment type="subcellular location">
    <subcellularLocation>
        <location evidence="1">Secreted</location>
    </subcellularLocation>
</comment>
<geneLocation type="plasmid" evidence="4 5">
    <name>p90204</name>
</geneLocation>
<protein>
    <recommendedName>
        <fullName evidence="3">SCP domain-containing protein</fullName>
    </recommendedName>
</protein>
<evidence type="ECO:0000313" key="5">
    <source>
        <dbReference type="Proteomes" id="UP001219349"/>
    </source>
</evidence>
<dbReference type="Gene3D" id="3.40.33.10">
    <property type="entry name" value="CAP"/>
    <property type="match status" value="1"/>
</dbReference>
<accession>A0ABY7SQ35</accession>
<keyword evidence="5" id="KW-1185">Reference proteome</keyword>
<evidence type="ECO:0000256" key="1">
    <source>
        <dbReference type="ARBA" id="ARBA00004613"/>
    </source>
</evidence>
<proteinExistence type="predicted"/>
<dbReference type="PANTHER" id="PTHR38340">
    <property type="entry name" value="S-LAYER PROTEIN"/>
    <property type="match status" value="1"/>
</dbReference>
<evidence type="ECO:0000256" key="2">
    <source>
        <dbReference type="ARBA" id="ARBA00022525"/>
    </source>
</evidence>
<dbReference type="Pfam" id="PF00188">
    <property type="entry name" value="CAP"/>
    <property type="match status" value="1"/>
</dbReference>
<dbReference type="Pfam" id="PF00353">
    <property type="entry name" value="HemolysinCabind"/>
    <property type="match status" value="3"/>
</dbReference>
<dbReference type="InterPro" id="IPR018511">
    <property type="entry name" value="Hemolysin-typ_Ca-bd_CS"/>
</dbReference>
<dbReference type="EMBL" id="CP067137">
    <property type="protein sequence ID" value="WCR09152.1"/>
    <property type="molecule type" value="Genomic_DNA"/>
</dbReference>
<dbReference type="Proteomes" id="UP001219349">
    <property type="component" value="Plasmid p90204"/>
</dbReference>
<dbReference type="SUPFAM" id="SSF51120">
    <property type="entry name" value="beta-Roll"/>
    <property type="match status" value="1"/>
</dbReference>